<organism evidence="8 9">
    <name type="scientific">Dreissena polymorpha</name>
    <name type="common">Zebra mussel</name>
    <name type="synonym">Mytilus polymorpha</name>
    <dbReference type="NCBI Taxonomy" id="45954"/>
    <lineage>
        <taxon>Eukaryota</taxon>
        <taxon>Metazoa</taxon>
        <taxon>Spiralia</taxon>
        <taxon>Lophotrochozoa</taxon>
        <taxon>Mollusca</taxon>
        <taxon>Bivalvia</taxon>
        <taxon>Autobranchia</taxon>
        <taxon>Heteroconchia</taxon>
        <taxon>Euheterodonta</taxon>
        <taxon>Imparidentia</taxon>
        <taxon>Neoheterodontei</taxon>
        <taxon>Myida</taxon>
        <taxon>Dreissenoidea</taxon>
        <taxon>Dreissenidae</taxon>
        <taxon>Dreissena</taxon>
    </lineage>
</organism>
<dbReference type="Proteomes" id="UP000828390">
    <property type="component" value="Unassembled WGS sequence"/>
</dbReference>
<dbReference type="GO" id="GO:0016020">
    <property type="term" value="C:membrane"/>
    <property type="evidence" value="ECO:0007669"/>
    <property type="project" value="UniProtKB-SubCell"/>
</dbReference>
<keyword evidence="4 7" id="KW-1133">Transmembrane helix</keyword>
<name>A0A9D4KEX4_DREPO</name>
<evidence type="ECO:0000256" key="3">
    <source>
        <dbReference type="ARBA" id="ARBA00022692"/>
    </source>
</evidence>
<dbReference type="Pfam" id="PF04505">
    <property type="entry name" value="CD225"/>
    <property type="match status" value="1"/>
</dbReference>
<dbReference type="AlphaFoldDB" id="A0A9D4KEX4"/>
<protein>
    <submittedName>
        <fullName evidence="8">Uncharacterized protein</fullName>
    </submittedName>
</protein>
<comment type="subcellular location">
    <subcellularLocation>
        <location evidence="1">Membrane</location>
    </subcellularLocation>
</comment>
<evidence type="ECO:0000256" key="7">
    <source>
        <dbReference type="SAM" id="Phobius"/>
    </source>
</evidence>
<reference evidence="8" key="2">
    <citation type="submission" date="2020-11" db="EMBL/GenBank/DDBJ databases">
        <authorList>
            <person name="McCartney M.A."/>
            <person name="Auch B."/>
            <person name="Kono T."/>
            <person name="Mallez S."/>
            <person name="Becker A."/>
            <person name="Gohl D.M."/>
            <person name="Silverstein K.A.T."/>
            <person name="Koren S."/>
            <person name="Bechman K.B."/>
            <person name="Herman A."/>
            <person name="Abrahante J.E."/>
            <person name="Garbe J."/>
        </authorList>
    </citation>
    <scope>NUCLEOTIDE SEQUENCE</scope>
    <source>
        <strain evidence="8">Duluth1</strain>
        <tissue evidence="8">Whole animal</tissue>
    </source>
</reference>
<comment type="caution">
    <text evidence="8">The sequence shown here is derived from an EMBL/GenBank/DDBJ whole genome shotgun (WGS) entry which is preliminary data.</text>
</comment>
<feature type="transmembrane region" description="Helical" evidence="7">
    <location>
        <begin position="87"/>
        <end position="111"/>
    </location>
</feature>
<reference evidence="8" key="1">
    <citation type="journal article" date="2019" name="bioRxiv">
        <title>The Genome of the Zebra Mussel, Dreissena polymorpha: A Resource for Invasive Species Research.</title>
        <authorList>
            <person name="McCartney M.A."/>
            <person name="Auch B."/>
            <person name="Kono T."/>
            <person name="Mallez S."/>
            <person name="Zhang Y."/>
            <person name="Obille A."/>
            <person name="Becker A."/>
            <person name="Abrahante J.E."/>
            <person name="Garbe J."/>
            <person name="Badalamenti J.P."/>
            <person name="Herman A."/>
            <person name="Mangelson H."/>
            <person name="Liachko I."/>
            <person name="Sullivan S."/>
            <person name="Sone E.D."/>
            <person name="Koren S."/>
            <person name="Silverstein K.A.T."/>
            <person name="Beckman K.B."/>
            <person name="Gohl D.M."/>
        </authorList>
    </citation>
    <scope>NUCLEOTIDE SEQUENCE</scope>
    <source>
        <strain evidence="8">Duluth1</strain>
        <tissue evidence="8">Whole animal</tissue>
    </source>
</reference>
<evidence type="ECO:0000313" key="8">
    <source>
        <dbReference type="EMBL" id="KAH3838047.1"/>
    </source>
</evidence>
<feature type="transmembrane region" description="Helical" evidence="7">
    <location>
        <begin position="132"/>
        <end position="156"/>
    </location>
</feature>
<dbReference type="PANTHER" id="PTHR14948">
    <property type="entry name" value="NG5"/>
    <property type="match status" value="1"/>
</dbReference>
<feature type="region of interest" description="Disordered" evidence="6">
    <location>
        <begin position="1"/>
        <end position="29"/>
    </location>
</feature>
<evidence type="ECO:0000256" key="5">
    <source>
        <dbReference type="ARBA" id="ARBA00023136"/>
    </source>
</evidence>
<sequence>MMEKAGFDDISSGYSRSGDRSRPQQLQQPQQAVYTQQQVYYGQPQGYMYHQQAGHVQQGFGGAQGHVVVLAQPQPSSVPLGQRPTDFLVPSIFACLCCFLPTGAAAIYFAVQSGNALNSGDLANANRYSVTARNLMVSSIVIGVLWIAAVIAGYFVSYNN</sequence>
<proteinExistence type="inferred from homology"/>
<evidence type="ECO:0000313" key="9">
    <source>
        <dbReference type="Proteomes" id="UP000828390"/>
    </source>
</evidence>
<dbReference type="InterPro" id="IPR007593">
    <property type="entry name" value="CD225/Dispanin_fam"/>
</dbReference>
<comment type="similarity">
    <text evidence="2">Belongs to the CD225/Dispanin family.</text>
</comment>
<keyword evidence="5 7" id="KW-0472">Membrane</keyword>
<evidence type="ECO:0000256" key="2">
    <source>
        <dbReference type="ARBA" id="ARBA00006843"/>
    </source>
</evidence>
<keyword evidence="9" id="KW-1185">Reference proteome</keyword>
<evidence type="ECO:0000256" key="6">
    <source>
        <dbReference type="SAM" id="MobiDB-lite"/>
    </source>
</evidence>
<evidence type="ECO:0000256" key="4">
    <source>
        <dbReference type="ARBA" id="ARBA00022989"/>
    </source>
</evidence>
<evidence type="ECO:0000256" key="1">
    <source>
        <dbReference type="ARBA" id="ARBA00004370"/>
    </source>
</evidence>
<keyword evidence="3 7" id="KW-0812">Transmembrane</keyword>
<dbReference type="OrthoDB" id="10038436at2759"/>
<dbReference type="PANTHER" id="PTHR14948:SF25">
    <property type="entry name" value="DUF4190 DOMAIN-CONTAINING PROTEIN"/>
    <property type="match status" value="1"/>
</dbReference>
<dbReference type="EMBL" id="JAIWYP010000004">
    <property type="protein sequence ID" value="KAH3838047.1"/>
    <property type="molecule type" value="Genomic_DNA"/>
</dbReference>
<accession>A0A9D4KEX4</accession>
<gene>
    <name evidence="8" type="ORF">DPMN_111452</name>
</gene>
<dbReference type="InterPro" id="IPR051423">
    <property type="entry name" value="CD225/Dispanin"/>
</dbReference>